<keyword evidence="3" id="KW-0560">Oxidoreductase</keyword>
<dbReference type="SUPFAM" id="SSF55447">
    <property type="entry name" value="CO dehydrogenase flavoprotein C-terminal domain-like"/>
    <property type="match status" value="1"/>
</dbReference>
<dbReference type="EMBL" id="QNRK01000016">
    <property type="protein sequence ID" value="RBP11409.1"/>
    <property type="molecule type" value="Genomic_DNA"/>
</dbReference>
<dbReference type="InterPro" id="IPR051312">
    <property type="entry name" value="Diverse_Substr_Oxidored"/>
</dbReference>
<dbReference type="InterPro" id="IPR016169">
    <property type="entry name" value="FAD-bd_PCMH_sub2"/>
</dbReference>
<dbReference type="Gene3D" id="3.30.43.10">
    <property type="entry name" value="Uridine Diphospho-n-acetylenolpyruvylglucosamine Reductase, domain 2"/>
    <property type="match status" value="1"/>
</dbReference>
<keyword evidence="2" id="KW-0274">FAD</keyword>
<dbReference type="OrthoDB" id="9793944at2"/>
<dbReference type="PANTHER" id="PTHR42659">
    <property type="entry name" value="XANTHINE DEHYDROGENASE SUBUNIT C-RELATED"/>
    <property type="match status" value="1"/>
</dbReference>
<dbReference type="InterPro" id="IPR016166">
    <property type="entry name" value="FAD-bd_PCMH"/>
</dbReference>
<name>A0A366FCB9_9HYPH</name>
<dbReference type="PANTHER" id="PTHR42659:SF2">
    <property type="entry name" value="XANTHINE DEHYDROGENASE SUBUNIT C-RELATED"/>
    <property type="match status" value="1"/>
</dbReference>
<dbReference type="Pfam" id="PF00941">
    <property type="entry name" value="FAD_binding_5"/>
    <property type="match status" value="1"/>
</dbReference>
<evidence type="ECO:0000256" key="3">
    <source>
        <dbReference type="ARBA" id="ARBA00023002"/>
    </source>
</evidence>
<dbReference type="GO" id="GO:0071949">
    <property type="term" value="F:FAD binding"/>
    <property type="evidence" value="ECO:0007669"/>
    <property type="project" value="InterPro"/>
</dbReference>
<dbReference type="InterPro" id="IPR036318">
    <property type="entry name" value="FAD-bd_PCMH-like_sf"/>
</dbReference>
<evidence type="ECO:0000313" key="5">
    <source>
        <dbReference type="EMBL" id="RBP11409.1"/>
    </source>
</evidence>
<feature type="domain" description="FAD-binding PCMH-type" evidence="4">
    <location>
        <begin position="1"/>
        <end position="169"/>
    </location>
</feature>
<dbReference type="GO" id="GO:0016491">
    <property type="term" value="F:oxidoreductase activity"/>
    <property type="evidence" value="ECO:0007669"/>
    <property type="project" value="UniProtKB-KW"/>
</dbReference>
<dbReference type="InterPro" id="IPR005107">
    <property type="entry name" value="CO_DH_flav_C"/>
</dbReference>
<evidence type="ECO:0000313" key="6">
    <source>
        <dbReference type="Proteomes" id="UP000253529"/>
    </source>
</evidence>
<dbReference type="InterPro" id="IPR036683">
    <property type="entry name" value="CO_DH_flav_C_dom_sf"/>
</dbReference>
<organism evidence="5 6">
    <name type="scientific">Roseiarcus fermentans</name>
    <dbReference type="NCBI Taxonomy" id="1473586"/>
    <lineage>
        <taxon>Bacteria</taxon>
        <taxon>Pseudomonadati</taxon>
        <taxon>Pseudomonadota</taxon>
        <taxon>Alphaproteobacteria</taxon>
        <taxon>Hyphomicrobiales</taxon>
        <taxon>Roseiarcaceae</taxon>
        <taxon>Roseiarcus</taxon>
    </lineage>
</organism>
<protein>
    <submittedName>
        <fullName evidence="5">Carbon-monoxide dehydrogenase medium subunit</fullName>
    </submittedName>
</protein>
<evidence type="ECO:0000256" key="1">
    <source>
        <dbReference type="ARBA" id="ARBA00022630"/>
    </source>
</evidence>
<comment type="caution">
    <text evidence="5">The sequence shown here is derived from an EMBL/GenBank/DDBJ whole genome shotgun (WGS) entry which is preliminary data.</text>
</comment>
<dbReference type="InterPro" id="IPR016167">
    <property type="entry name" value="FAD-bd_PCMH_sub1"/>
</dbReference>
<dbReference type="RefSeq" id="WP_113890194.1">
    <property type="nucleotide sequence ID" value="NZ_QNRK01000016.1"/>
</dbReference>
<accession>A0A366FCB9</accession>
<keyword evidence="6" id="KW-1185">Reference proteome</keyword>
<evidence type="ECO:0000259" key="4">
    <source>
        <dbReference type="PROSITE" id="PS51387"/>
    </source>
</evidence>
<gene>
    <name evidence="5" type="ORF">DFR50_116104</name>
</gene>
<evidence type="ECO:0000256" key="2">
    <source>
        <dbReference type="ARBA" id="ARBA00022827"/>
    </source>
</evidence>
<sequence length="264" mass="26951">MYAFEYHRPTTLAGALADLENADAKPLAGGQTLLPTMKQRLASPSALVELSGVPELSGIARDGDAVVIGAMTRHIDVAQSPVVAGAIPALAALAGGIGDPQVRNRGTLGGSLANNDPAADYPGAALALGATIVTDRRRIAAEDYFTGLFETALEPGELITKVSFPIPQKAAYVKFPSPASRYALVGVFVAKTADGVRVAVTGSGESGVFRVDSFETALSANFSPSALDGLSVPADGLNSDLHADADYRAHLIGVLAKRAVAAAG</sequence>
<dbReference type="Proteomes" id="UP000253529">
    <property type="component" value="Unassembled WGS sequence"/>
</dbReference>
<dbReference type="InterPro" id="IPR002346">
    <property type="entry name" value="Mopterin_DH_FAD-bd"/>
</dbReference>
<dbReference type="FunFam" id="3.30.465.10:FF:000017">
    <property type="entry name" value="Xanthine dehydrogenase, FAD binding subunit"/>
    <property type="match status" value="1"/>
</dbReference>
<proteinExistence type="predicted"/>
<reference evidence="5 6" key="1">
    <citation type="submission" date="2018-06" db="EMBL/GenBank/DDBJ databases">
        <title>Genomic Encyclopedia of Type Strains, Phase IV (KMG-IV): sequencing the most valuable type-strain genomes for metagenomic binning, comparative biology and taxonomic classification.</title>
        <authorList>
            <person name="Goeker M."/>
        </authorList>
    </citation>
    <scope>NUCLEOTIDE SEQUENCE [LARGE SCALE GENOMIC DNA]</scope>
    <source>
        <strain evidence="5 6">DSM 24875</strain>
    </source>
</reference>
<dbReference type="AlphaFoldDB" id="A0A366FCB9"/>
<dbReference type="SMART" id="SM01092">
    <property type="entry name" value="CO_deh_flav_C"/>
    <property type="match status" value="1"/>
</dbReference>
<dbReference type="SUPFAM" id="SSF56176">
    <property type="entry name" value="FAD-binding/transporter-associated domain-like"/>
    <property type="match status" value="1"/>
</dbReference>
<dbReference type="PROSITE" id="PS51387">
    <property type="entry name" value="FAD_PCMH"/>
    <property type="match status" value="1"/>
</dbReference>
<keyword evidence="1" id="KW-0285">Flavoprotein</keyword>
<dbReference type="Gene3D" id="3.30.465.10">
    <property type="match status" value="1"/>
</dbReference>
<dbReference type="Gene3D" id="3.30.390.50">
    <property type="entry name" value="CO dehydrogenase flavoprotein, C-terminal domain"/>
    <property type="match status" value="1"/>
</dbReference>